<dbReference type="PANTHER" id="PTHR34094">
    <property type="match status" value="1"/>
</dbReference>
<comment type="caution">
    <text evidence="2">The sequence shown here is derived from an EMBL/GenBank/DDBJ whole genome shotgun (WGS) entry which is preliminary data.</text>
</comment>
<evidence type="ECO:0000313" key="3">
    <source>
        <dbReference type="Proteomes" id="UP001211894"/>
    </source>
</evidence>
<accession>A0ABT4X5B8</accession>
<dbReference type="Proteomes" id="UP001211894">
    <property type="component" value="Unassembled WGS sequence"/>
</dbReference>
<gene>
    <name evidence="2" type="ORF">PJ311_12790</name>
</gene>
<evidence type="ECO:0000313" key="2">
    <source>
        <dbReference type="EMBL" id="MDA7027463.1"/>
    </source>
</evidence>
<dbReference type="Pfam" id="PF13349">
    <property type="entry name" value="DUF4097"/>
    <property type="match status" value="1"/>
</dbReference>
<name>A0ABT4X5B8_9BACI</name>
<reference evidence="2 3" key="1">
    <citation type="submission" date="2023-01" db="EMBL/GenBank/DDBJ databases">
        <title>Bacillus changyiensis sp. nov., isolated from a coastal deposit.</title>
        <authorList>
            <person name="Xiao G."/>
            <person name="Lai Q."/>
            <person name="Hu Z."/>
            <person name="Shao Z."/>
        </authorList>
    </citation>
    <scope>NUCLEOTIDE SEQUENCE [LARGE SCALE GENOMIC DNA]</scope>
    <source>
        <strain evidence="2 3">CLL-7-23</strain>
    </source>
</reference>
<protein>
    <submittedName>
        <fullName evidence="2">DUF4097 domain-containing protein</fullName>
    </submittedName>
</protein>
<proteinExistence type="predicted"/>
<dbReference type="EMBL" id="JAQKAB010000008">
    <property type="protein sequence ID" value="MDA7027463.1"/>
    <property type="molecule type" value="Genomic_DNA"/>
</dbReference>
<organism evidence="2 3">
    <name type="scientific">Bacillus changyiensis</name>
    <dbReference type="NCBI Taxonomy" id="3004103"/>
    <lineage>
        <taxon>Bacteria</taxon>
        <taxon>Bacillati</taxon>
        <taxon>Bacillota</taxon>
        <taxon>Bacilli</taxon>
        <taxon>Bacillales</taxon>
        <taxon>Bacillaceae</taxon>
        <taxon>Bacillus</taxon>
    </lineage>
</organism>
<dbReference type="InterPro" id="IPR025164">
    <property type="entry name" value="Toastrack_DUF4097"/>
</dbReference>
<evidence type="ECO:0000259" key="1">
    <source>
        <dbReference type="Pfam" id="PF13349"/>
    </source>
</evidence>
<dbReference type="PANTHER" id="PTHR34094:SF1">
    <property type="entry name" value="PROTEIN FAM185A"/>
    <property type="match status" value="1"/>
</dbReference>
<feature type="domain" description="DUF4097" evidence="1">
    <location>
        <begin position="48"/>
        <end position="286"/>
    </location>
</feature>
<sequence length="287" mass="30860">MKKTVGKLLIIFGVLIIASLAFGGWRISSLFAANQGSDQSAHASVSKINHIDINGQNMTVKIKAENRDNIEAVLSGESVHLKSSEQGGTFRLSVQPKGSLLFSFRKNELIVKVPYQFQDDLSIKSDSGNVNISGEHLSLRHVSVKSGAGNLKINQLHSSELSVKGNSGNIRLENVKTKTAKIDSTSGNTKLNHVSGKLSIKQTSGNLNASFSTINAPLSIDGTIGNTKLELPEDADISLDAKATIGNIKHSYSFDETSEDKQKLIGKNRNGKYKIDISLTSGNLSIE</sequence>
<dbReference type="RefSeq" id="WP_271341305.1">
    <property type="nucleotide sequence ID" value="NZ_JAQKAB010000008.1"/>
</dbReference>
<keyword evidence="3" id="KW-1185">Reference proteome</keyword>